<keyword evidence="2" id="KW-0732">Signal</keyword>
<dbReference type="Gene3D" id="2.10.310.10">
    <property type="entry name" value="Serpins superfamily"/>
    <property type="match status" value="1"/>
</dbReference>
<feature type="compositionally biased region" description="Basic and acidic residues" evidence="5">
    <location>
        <begin position="31"/>
        <end position="43"/>
    </location>
</feature>
<protein>
    <recommendedName>
        <fullName evidence="6">Serpin domain-containing protein</fullName>
    </recommendedName>
</protein>
<dbReference type="EMBL" id="JBHFQA010000012">
    <property type="protein sequence ID" value="KAL2090023.1"/>
    <property type="molecule type" value="Genomic_DNA"/>
</dbReference>
<dbReference type="PANTHER" id="PTHR11461:SF363">
    <property type="entry name" value="SERINE (OR CYSTEINE) PROTEINASE INHIBITOR, CLADE A (ALPHA-1 ANTIPROTEINASE, ANTITRYPSIN), MEMBER 1, LIKE PRECURSOR-RELATED"/>
    <property type="match status" value="1"/>
</dbReference>
<evidence type="ECO:0000256" key="3">
    <source>
        <dbReference type="ARBA" id="ARBA00023180"/>
    </source>
</evidence>
<dbReference type="InterPro" id="IPR000215">
    <property type="entry name" value="Serpin_fam"/>
</dbReference>
<feature type="domain" description="Serpin" evidence="6">
    <location>
        <begin position="57"/>
        <end position="416"/>
    </location>
</feature>
<evidence type="ECO:0000256" key="1">
    <source>
        <dbReference type="ARBA" id="ARBA00009500"/>
    </source>
</evidence>
<evidence type="ECO:0000256" key="4">
    <source>
        <dbReference type="RuleBase" id="RU000411"/>
    </source>
</evidence>
<feature type="region of interest" description="Disordered" evidence="5">
    <location>
        <begin position="17"/>
        <end position="48"/>
    </location>
</feature>
<dbReference type="InterPro" id="IPR042185">
    <property type="entry name" value="Serpin_sf_2"/>
</dbReference>
<dbReference type="AlphaFoldDB" id="A0ABD1JT07"/>
<sequence>MVVLLCQADCKGTDGHDHGPHTADHHHHLHHGDDEPHPQHEGQHSNTLSKPNTDFAFALYKKLSAIPEFQEKNIFFSPLSISMALSMLALGAKGETFSQLYEALGYAEMPTESVNEACQLIIDMLGVTQKYMQIDISNALVVTERAQITDTFLEDTKKYHSSEAFSVDFSKPDEVVQEINNYIAQKTNNKITDMINEVDPKTLVILINCIYFWGEWFCQFYERLTEKDDFHVDDQNKVTVDMMLDVNYYDFYEDKENFVTVVRLPYEGSADMIVVLPDQGKMKEVEGSISQTLFRQWEQSLANSYLHLYMPKFSIVGTYSLEETLQEMGMVNVFSCSADLSGMTEEEVVLSQVKHKAILSVDEKGTEAAASTVGLMCGSSGCEPEEVIVKVNRPFLVFITESKTKSMLFMGKISNPTSQ</sequence>
<keyword evidence="8" id="KW-1185">Reference proteome</keyword>
<proteinExistence type="inferred from homology"/>
<evidence type="ECO:0000256" key="2">
    <source>
        <dbReference type="ARBA" id="ARBA00022729"/>
    </source>
</evidence>
<dbReference type="SUPFAM" id="SSF56574">
    <property type="entry name" value="Serpins"/>
    <property type="match status" value="1"/>
</dbReference>
<dbReference type="Gene3D" id="3.30.497.10">
    <property type="entry name" value="Antithrombin, subunit I, domain 2"/>
    <property type="match status" value="1"/>
</dbReference>
<dbReference type="InterPro" id="IPR036186">
    <property type="entry name" value="Serpin_sf"/>
</dbReference>
<dbReference type="PANTHER" id="PTHR11461">
    <property type="entry name" value="SERINE PROTEASE INHIBITOR, SERPIN"/>
    <property type="match status" value="1"/>
</dbReference>
<dbReference type="SMART" id="SM00093">
    <property type="entry name" value="SERPIN"/>
    <property type="match status" value="1"/>
</dbReference>
<evidence type="ECO:0000259" key="6">
    <source>
        <dbReference type="SMART" id="SM00093"/>
    </source>
</evidence>
<name>A0ABD1JT07_9TELE</name>
<comment type="caution">
    <text evidence="7">The sequence shown here is derived from an EMBL/GenBank/DDBJ whole genome shotgun (WGS) entry which is preliminary data.</text>
</comment>
<dbReference type="FunFam" id="3.30.497.10:FF:000001">
    <property type="entry name" value="Serine protease inhibitor"/>
    <property type="match status" value="1"/>
</dbReference>
<dbReference type="PROSITE" id="PS00284">
    <property type="entry name" value="SERPIN"/>
    <property type="match status" value="1"/>
</dbReference>
<keyword evidence="3" id="KW-0325">Glycoprotein</keyword>
<dbReference type="FunFam" id="2.30.39.10:FF:000003">
    <property type="entry name" value="alpha-1-antitrypsin isoform X1"/>
    <property type="match status" value="1"/>
</dbReference>
<accession>A0ABD1JT07</accession>
<evidence type="ECO:0000256" key="5">
    <source>
        <dbReference type="SAM" id="MobiDB-lite"/>
    </source>
</evidence>
<evidence type="ECO:0000313" key="7">
    <source>
        <dbReference type="EMBL" id="KAL2090023.1"/>
    </source>
</evidence>
<dbReference type="FunFam" id="2.10.310.10:FF:000001">
    <property type="entry name" value="Serpin family A member 1"/>
    <property type="match status" value="1"/>
</dbReference>
<comment type="similarity">
    <text evidence="1 4">Belongs to the serpin family.</text>
</comment>
<dbReference type="InterPro" id="IPR023796">
    <property type="entry name" value="Serpin_dom"/>
</dbReference>
<dbReference type="Proteomes" id="UP001591681">
    <property type="component" value="Unassembled WGS sequence"/>
</dbReference>
<evidence type="ECO:0000313" key="8">
    <source>
        <dbReference type="Proteomes" id="UP001591681"/>
    </source>
</evidence>
<dbReference type="Gene3D" id="2.30.39.10">
    <property type="entry name" value="Alpha-1-antitrypsin, domain 1"/>
    <property type="match status" value="1"/>
</dbReference>
<organism evidence="7 8">
    <name type="scientific">Coilia grayii</name>
    <name type="common">Gray's grenadier anchovy</name>
    <dbReference type="NCBI Taxonomy" id="363190"/>
    <lineage>
        <taxon>Eukaryota</taxon>
        <taxon>Metazoa</taxon>
        <taxon>Chordata</taxon>
        <taxon>Craniata</taxon>
        <taxon>Vertebrata</taxon>
        <taxon>Euteleostomi</taxon>
        <taxon>Actinopterygii</taxon>
        <taxon>Neopterygii</taxon>
        <taxon>Teleostei</taxon>
        <taxon>Clupei</taxon>
        <taxon>Clupeiformes</taxon>
        <taxon>Clupeoidei</taxon>
        <taxon>Engraulidae</taxon>
        <taxon>Coilinae</taxon>
        <taxon>Coilia</taxon>
    </lineage>
</organism>
<dbReference type="Gene3D" id="1.10.287.580">
    <property type="entry name" value="Helix hairpin bin"/>
    <property type="match status" value="1"/>
</dbReference>
<dbReference type="InterPro" id="IPR042178">
    <property type="entry name" value="Serpin_sf_1"/>
</dbReference>
<dbReference type="Pfam" id="PF00079">
    <property type="entry name" value="Serpin"/>
    <property type="match status" value="1"/>
</dbReference>
<reference evidence="7 8" key="1">
    <citation type="submission" date="2024-09" db="EMBL/GenBank/DDBJ databases">
        <title>A chromosome-level genome assembly of Gray's grenadier anchovy, Coilia grayii.</title>
        <authorList>
            <person name="Fu Z."/>
        </authorList>
    </citation>
    <scope>NUCLEOTIDE SEQUENCE [LARGE SCALE GENOMIC DNA]</scope>
    <source>
        <strain evidence="7">G4</strain>
        <tissue evidence="7">Muscle</tissue>
    </source>
</reference>
<gene>
    <name evidence="7" type="ORF">ACEWY4_014711</name>
</gene>
<dbReference type="InterPro" id="IPR023795">
    <property type="entry name" value="Serpin_CS"/>
</dbReference>